<dbReference type="RefSeq" id="WP_067518585.1">
    <property type="nucleotide sequence ID" value="NZ_JABELX010000007.1"/>
</dbReference>
<organism evidence="2 3">
    <name type="scientific">Nocardia uniformis</name>
    <dbReference type="NCBI Taxonomy" id="53432"/>
    <lineage>
        <taxon>Bacteria</taxon>
        <taxon>Bacillati</taxon>
        <taxon>Actinomycetota</taxon>
        <taxon>Actinomycetes</taxon>
        <taxon>Mycobacteriales</taxon>
        <taxon>Nocardiaceae</taxon>
        <taxon>Nocardia</taxon>
    </lineage>
</organism>
<dbReference type="EMBL" id="JABELX010000007">
    <property type="protein sequence ID" value="NNH72104.1"/>
    <property type="molecule type" value="Genomic_DNA"/>
</dbReference>
<accession>A0A849C0H2</accession>
<dbReference type="InterPro" id="IPR014710">
    <property type="entry name" value="RmlC-like_jellyroll"/>
</dbReference>
<protein>
    <submittedName>
        <fullName evidence="2">Cupin domain-containing protein</fullName>
    </submittedName>
</protein>
<dbReference type="Proteomes" id="UP000586827">
    <property type="component" value="Unassembled WGS sequence"/>
</dbReference>
<reference evidence="2 3" key="1">
    <citation type="submission" date="2020-05" db="EMBL/GenBank/DDBJ databases">
        <title>MicrobeNet Type strains.</title>
        <authorList>
            <person name="Nicholson A.C."/>
        </authorList>
    </citation>
    <scope>NUCLEOTIDE SEQUENCE [LARGE SCALE GENOMIC DNA]</scope>
    <source>
        <strain evidence="2 3">JCM 3224</strain>
    </source>
</reference>
<name>A0A849C0H2_9NOCA</name>
<dbReference type="InterPro" id="IPR011051">
    <property type="entry name" value="RmlC_Cupin_sf"/>
</dbReference>
<gene>
    <name evidence="2" type="ORF">HLB23_19955</name>
</gene>
<sequence>MGNRTLTFRNGHQVTLVDRGTDERGPYLRLRHVLPETGLQAGPHWHPVLEEGWSVRTGQLRFRIDGAEVIVRQGDSTHAPAGVVHQFWNETPDTTFDHEIRPPLRHWEMFELWHALDAAGKTTKGSSVPRDPLALALLWDYQDGYLAGIPARLQRAVLGGLARVARRAGYERRWLPDTTAPHSAHGN</sequence>
<dbReference type="InterPro" id="IPR013096">
    <property type="entry name" value="Cupin_2"/>
</dbReference>
<feature type="domain" description="Cupin type-2" evidence="1">
    <location>
        <begin position="34"/>
        <end position="92"/>
    </location>
</feature>
<keyword evidence="3" id="KW-1185">Reference proteome</keyword>
<comment type="caution">
    <text evidence="2">The sequence shown here is derived from an EMBL/GenBank/DDBJ whole genome shotgun (WGS) entry which is preliminary data.</text>
</comment>
<proteinExistence type="predicted"/>
<dbReference type="AlphaFoldDB" id="A0A849C0H2"/>
<dbReference type="Gene3D" id="2.60.120.10">
    <property type="entry name" value="Jelly Rolls"/>
    <property type="match status" value="1"/>
</dbReference>
<dbReference type="Pfam" id="PF07883">
    <property type="entry name" value="Cupin_2"/>
    <property type="match status" value="1"/>
</dbReference>
<evidence type="ECO:0000313" key="2">
    <source>
        <dbReference type="EMBL" id="NNH72104.1"/>
    </source>
</evidence>
<dbReference type="SUPFAM" id="SSF51182">
    <property type="entry name" value="RmlC-like cupins"/>
    <property type="match status" value="1"/>
</dbReference>
<evidence type="ECO:0000313" key="3">
    <source>
        <dbReference type="Proteomes" id="UP000586827"/>
    </source>
</evidence>
<evidence type="ECO:0000259" key="1">
    <source>
        <dbReference type="Pfam" id="PF07883"/>
    </source>
</evidence>